<protein>
    <submittedName>
        <fullName evidence="2">Uncharacterized protein</fullName>
    </submittedName>
</protein>
<reference evidence="2 3" key="1">
    <citation type="submission" date="2024-10" db="EMBL/GenBank/DDBJ databases">
        <title>Updated reference genomes for cyclostephanoid diatoms.</title>
        <authorList>
            <person name="Roberts W.R."/>
            <person name="Alverson A.J."/>
        </authorList>
    </citation>
    <scope>NUCLEOTIDE SEQUENCE [LARGE SCALE GENOMIC DNA]</scope>
    <source>
        <strain evidence="2 3">AJA010-31</strain>
    </source>
</reference>
<proteinExistence type="predicted"/>
<keyword evidence="3" id="KW-1185">Reference proteome</keyword>
<dbReference type="Proteomes" id="UP001530400">
    <property type="component" value="Unassembled WGS sequence"/>
</dbReference>
<feature type="signal peptide" evidence="1">
    <location>
        <begin position="1"/>
        <end position="19"/>
    </location>
</feature>
<accession>A0ABD3NFG4</accession>
<dbReference type="EMBL" id="JALLPJ020001182">
    <property type="protein sequence ID" value="KAL3774694.1"/>
    <property type="molecule type" value="Genomic_DNA"/>
</dbReference>
<keyword evidence="1" id="KW-0732">Signal</keyword>
<comment type="caution">
    <text evidence="2">The sequence shown here is derived from an EMBL/GenBank/DDBJ whole genome shotgun (WGS) entry which is preliminary data.</text>
</comment>
<evidence type="ECO:0000256" key="1">
    <source>
        <dbReference type="SAM" id="SignalP"/>
    </source>
</evidence>
<evidence type="ECO:0000313" key="2">
    <source>
        <dbReference type="EMBL" id="KAL3774694.1"/>
    </source>
</evidence>
<sequence>MARLLLISLLAIALGFTTAFFKQAVPHQEVKPSFPAAASAGSDLFDELDNPNIVSDSNITPARKCGFCMGTNCPVSGL</sequence>
<name>A0ABD3NFG4_9STRA</name>
<dbReference type="AlphaFoldDB" id="A0ABD3NFG4"/>
<organism evidence="2 3">
    <name type="scientific">Cyclotella atomus</name>
    <dbReference type="NCBI Taxonomy" id="382360"/>
    <lineage>
        <taxon>Eukaryota</taxon>
        <taxon>Sar</taxon>
        <taxon>Stramenopiles</taxon>
        <taxon>Ochrophyta</taxon>
        <taxon>Bacillariophyta</taxon>
        <taxon>Coscinodiscophyceae</taxon>
        <taxon>Thalassiosirophycidae</taxon>
        <taxon>Stephanodiscales</taxon>
        <taxon>Stephanodiscaceae</taxon>
        <taxon>Cyclotella</taxon>
    </lineage>
</organism>
<feature type="chain" id="PRO_5044774601" evidence="1">
    <location>
        <begin position="20"/>
        <end position="78"/>
    </location>
</feature>
<evidence type="ECO:0000313" key="3">
    <source>
        <dbReference type="Proteomes" id="UP001530400"/>
    </source>
</evidence>
<gene>
    <name evidence="2" type="ORF">ACHAWO_002557</name>
</gene>